<evidence type="ECO:0000256" key="4">
    <source>
        <dbReference type="ARBA" id="ARBA00022692"/>
    </source>
</evidence>
<dbReference type="Pfam" id="PF10559">
    <property type="entry name" value="Plug_translocon"/>
    <property type="match status" value="1"/>
</dbReference>
<feature type="transmembrane region" description="Helical" evidence="11">
    <location>
        <begin position="420"/>
        <end position="438"/>
    </location>
</feature>
<evidence type="ECO:0000256" key="11">
    <source>
        <dbReference type="SAM" id="Phobius"/>
    </source>
</evidence>
<evidence type="ECO:0000259" key="12">
    <source>
        <dbReference type="Pfam" id="PF10559"/>
    </source>
</evidence>
<dbReference type="PROSITE" id="PS00755">
    <property type="entry name" value="SECY_1"/>
    <property type="match status" value="1"/>
</dbReference>
<dbReference type="SUPFAM" id="SSF103491">
    <property type="entry name" value="Preprotein translocase SecY subunit"/>
    <property type="match status" value="1"/>
</dbReference>
<dbReference type="InterPro" id="IPR002208">
    <property type="entry name" value="SecY/SEC61-alpha"/>
</dbReference>
<dbReference type="PANTHER" id="PTHR10906">
    <property type="entry name" value="SECY/SEC61-ALPHA FAMILY MEMBER"/>
    <property type="match status" value="1"/>
</dbReference>
<dbReference type="PROSITE" id="PS00756">
    <property type="entry name" value="SECY_2"/>
    <property type="match status" value="1"/>
</dbReference>
<keyword evidence="5 9" id="KW-0653">Protein transport</keyword>
<feature type="transmembrane region" description="Helical" evidence="11">
    <location>
        <begin position="243"/>
        <end position="262"/>
    </location>
</feature>
<feature type="transmembrane region" description="Helical" evidence="11">
    <location>
        <begin position="144"/>
        <end position="166"/>
    </location>
</feature>
<keyword evidence="3 9" id="KW-0813">Transport</keyword>
<comment type="similarity">
    <text evidence="2 10">Belongs to the SecY/SEC61-alpha family.</text>
</comment>
<name>A0ABR2L9F6_9EUKA</name>
<keyword evidence="7 9" id="KW-0811">Translocation</keyword>
<evidence type="ECO:0000256" key="8">
    <source>
        <dbReference type="ARBA" id="ARBA00023136"/>
    </source>
</evidence>
<evidence type="ECO:0000313" key="14">
    <source>
        <dbReference type="Proteomes" id="UP001470230"/>
    </source>
</evidence>
<feature type="transmembrane region" description="Helical" evidence="11">
    <location>
        <begin position="364"/>
        <end position="382"/>
    </location>
</feature>
<keyword evidence="8 11" id="KW-0472">Membrane</keyword>
<evidence type="ECO:0000256" key="5">
    <source>
        <dbReference type="ARBA" id="ARBA00022927"/>
    </source>
</evidence>
<protein>
    <submittedName>
        <fullName evidence="13">Protein transport protein ssh1</fullName>
    </submittedName>
</protein>
<comment type="caution">
    <text evidence="13">The sequence shown here is derived from an EMBL/GenBank/DDBJ whole genome shotgun (WGS) entry which is preliminary data.</text>
</comment>
<dbReference type="InterPro" id="IPR023201">
    <property type="entry name" value="SecY_dom_sf"/>
</dbReference>
<dbReference type="Gene3D" id="1.10.3370.10">
    <property type="entry name" value="SecY subunit domain"/>
    <property type="match status" value="1"/>
</dbReference>
<evidence type="ECO:0000256" key="10">
    <source>
        <dbReference type="RuleBase" id="RU004349"/>
    </source>
</evidence>
<feature type="transmembrane region" description="Helical" evidence="11">
    <location>
        <begin position="32"/>
        <end position="54"/>
    </location>
</feature>
<dbReference type="EMBL" id="JAPFFF010000001">
    <property type="protein sequence ID" value="KAK8899994.1"/>
    <property type="molecule type" value="Genomic_DNA"/>
</dbReference>
<evidence type="ECO:0000256" key="9">
    <source>
        <dbReference type="RuleBase" id="RU003484"/>
    </source>
</evidence>
<proteinExistence type="inferred from homology"/>
<dbReference type="PIRSF" id="PIRSF004557">
    <property type="entry name" value="SecY"/>
    <property type="match status" value="1"/>
</dbReference>
<keyword evidence="14" id="KW-1185">Reference proteome</keyword>
<dbReference type="InterPro" id="IPR030659">
    <property type="entry name" value="SecY_CS"/>
</dbReference>
<keyword evidence="4 9" id="KW-0812">Transmembrane</keyword>
<dbReference type="Proteomes" id="UP001470230">
    <property type="component" value="Unassembled WGS sequence"/>
</dbReference>
<keyword evidence="6 11" id="KW-1133">Transmembrane helix</keyword>
<dbReference type="InterPro" id="IPR019561">
    <property type="entry name" value="Translocon_Sec61/SecY_plug_dom"/>
</dbReference>
<evidence type="ECO:0000313" key="13">
    <source>
        <dbReference type="EMBL" id="KAK8899994.1"/>
    </source>
</evidence>
<reference evidence="13 14" key="1">
    <citation type="submission" date="2024-04" db="EMBL/GenBank/DDBJ databases">
        <title>Tritrichomonas musculus Genome.</title>
        <authorList>
            <person name="Alves-Ferreira E."/>
            <person name="Grigg M."/>
            <person name="Lorenzi H."/>
            <person name="Galac M."/>
        </authorList>
    </citation>
    <scope>NUCLEOTIDE SEQUENCE [LARGE SCALE GENOMIC DNA]</scope>
    <source>
        <strain evidence="13 14">EAF2021</strain>
    </source>
</reference>
<feature type="transmembrane region" description="Helical" evidence="11">
    <location>
        <begin position="74"/>
        <end position="99"/>
    </location>
</feature>
<evidence type="ECO:0000256" key="6">
    <source>
        <dbReference type="ARBA" id="ARBA00022989"/>
    </source>
</evidence>
<dbReference type="Pfam" id="PF00344">
    <property type="entry name" value="SecY"/>
    <property type="match status" value="1"/>
</dbReference>
<evidence type="ECO:0000256" key="1">
    <source>
        <dbReference type="ARBA" id="ARBA00004127"/>
    </source>
</evidence>
<feature type="transmembrane region" description="Helical" evidence="11">
    <location>
        <begin position="444"/>
        <end position="462"/>
    </location>
</feature>
<accession>A0ABR2L9F6</accession>
<evidence type="ECO:0000256" key="3">
    <source>
        <dbReference type="ARBA" id="ARBA00022448"/>
    </source>
</evidence>
<organism evidence="13 14">
    <name type="scientific">Tritrichomonas musculus</name>
    <dbReference type="NCBI Taxonomy" id="1915356"/>
    <lineage>
        <taxon>Eukaryota</taxon>
        <taxon>Metamonada</taxon>
        <taxon>Parabasalia</taxon>
        <taxon>Tritrichomonadida</taxon>
        <taxon>Tritrichomonadidae</taxon>
        <taxon>Tritrichomonas</taxon>
    </lineage>
</organism>
<feature type="transmembrane region" description="Helical" evidence="11">
    <location>
        <begin position="173"/>
        <end position="197"/>
    </location>
</feature>
<evidence type="ECO:0000256" key="7">
    <source>
        <dbReference type="ARBA" id="ARBA00023010"/>
    </source>
</evidence>
<feature type="domain" description="Translocon Sec61/SecY plug" evidence="12">
    <location>
        <begin position="41"/>
        <end position="73"/>
    </location>
</feature>
<evidence type="ECO:0000256" key="2">
    <source>
        <dbReference type="ARBA" id="ARBA00005751"/>
    </source>
</evidence>
<sequence length="479" mass="52864">MGFDLLQFLKPVLQLMPCVPKPRNEVPIKKRLIYTFAGLALYLICSLMPLAGVRKIAHQDPMYHLRLLTASSKYTLMELGISPIVSSGMILQVLSGLGVINRDPTNQESVALFEAAQKLAGLIMTIFQAGTAIFSGQYGTLQELGVFGIIAILAQLFMAAIVVILLDEMLQNGYGIGSGISLFIATNICEQIMWRLFSFETFYYGRGTEYEGAIIAFFHLMITRKDKVRALREAMFRSHLPNLSNVFSTILVFIAVVFFEHIKINIGLMTTVNRQDPKPFEIKLFYTSNTPIIVQSTIISQICSFSRIICSHWPDSFVTKILGVWRSPEQGLGDEYAVPISGLAYYLQAPTSIKHTINDPVHTLVYLIIILSSAGIIAYYYINIGGNSAADVAKSLSSQHLTIKGHRDNKEMITKKLNQYIPTAAALGGILTGLLSFVADFLGAFGSGTGIILMVSIIYGFAEDLAKEFTKSGMSIPFF</sequence>
<gene>
    <name evidence="13" type="ORF">M9Y10_002317</name>
</gene>
<comment type="subcellular location">
    <subcellularLocation>
        <location evidence="1">Endomembrane system</location>
        <topology evidence="1">Multi-pass membrane protein</topology>
    </subcellularLocation>
    <subcellularLocation>
        <location evidence="9">Membrane</location>
        <topology evidence="9">Multi-pass membrane protein</topology>
    </subcellularLocation>
</comment>